<feature type="repeat" description="Solcar" evidence="9">
    <location>
        <begin position="99"/>
        <end position="192"/>
    </location>
</feature>
<evidence type="ECO:0000256" key="2">
    <source>
        <dbReference type="ARBA" id="ARBA00006375"/>
    </source>
</evidence>
<keyword evidence="8 9" id="KW-0472">Membrane</keyword>
<dbReference type="PRINTS" id="PR00926">
    <property type="entry name" value="MITOCARRIER"/>
</dbReference>
<dbReference type="AlphaFoldDB" id="A0AAN8PZ92"/>
<evidence type="ECO:0000313" key="12">
    <source>
        <dbReference type="Proteomes" id="UP001347796"/>
    </source>
</evidence>
<evidence type="ECO:0000313" key="11">
    <source>
        <dbReference type="EMBL" id="KAK6182201.1"/>
    </source>
</evidence>
<accession>A0AAN8PZ92</accession>
<evidence type="ECO:0000256" key="5">
    <source>
        <dbReference type="ARBA" id="ARBA00022737"/>
    </source>
</evidence>
<keyword evidence="7" id="KW-0496">Mitochondrion</keyword>
<gene>
    <name evidence="11" type="ORF">SNE40_009933</name>
</gene>
<comment type="similarity">
    <text evidence="2 10">Belongs to the mitochondrial carrier (TC 2.A.29) family.</text>
</comment>
<sequence length="300" mass="32909">MPKPSVVHDLVAGAVGGSCGIIIGHPFDTVKVQLQTQLKGQQYPSVLSCIKTVKNQGLSKGLFRGLSWPLISYAGVNAVYFGVNGKVISLWNDGEECRPSYLSMYVAGSLAGLAQLVIACPIDVIKVVLQSQIPRKTGPVSSRYYSGPIAAFTDILRKRGITGIYRGFYTQLFRDLPSSGIYFTLYEYLRCNISFVVPSIPSQMVNFLSGGISGVVSWLMILPLDVVKSRVQADTEHKHFKGFFDCVAKSYRDEGMAVFYRGGSMISLRAFPVNGVILMTYSECLKFLNTRWGSHSDSLA</sequence>
<dbReference type="GO" id="GO:0031966">
    <property type="term" value="C:mitochondrial membrane"/>
    <property type="evidence" value="ECO:0007669"/>
    <property type="project" value="UniProtKB-SubCell"/>
</dbReference>
<dbReference type="EMBL" id="JAZGQO010000007">
    <property type="protein sequence ID" value="KAK6182201.1"/>
    <property type="molecule type" value="Genomic_DNA"/>
</dbReference>
<evidence type="ECO:0000256" key="6">
    <source>
        <dbReference type="ARBA" id="ARBA00022989"/>
    </source>
</evidence>
<dbReference type="Pfam" id="PF00153">
    <property type="entry name" value="Mito_carr"/>
    <property type="match status" value="3"/>
</dbReference>
<feature type="repeat" description="Solcar" evidence="9">
    <location>
        <begin position="4"/>
        <end position="90"/>
    </location>
</feature>
<protein>
    <submittedName>
        <fullName evidence="11">Uncharacterized protein</fullName>
    </submittedName>
</protein>
<dbReference type="GO" id="GO:0022857">
    <property type="term" value="F:transmembrane transporter activity"/>
    <property type="evidence" value="ECO:0007669"/>
    <property type="project" value="TreeGrafter"/>
</dbReference>
<dbReference type="InterPro" id="IPR018108">
    <property type="entry name" value="MCP_transmembrane"/>
</dbReference>
<evidence type="ECO:0000256" key="10">
    <source>
        <dbReference type="RuleBase" id="RU000488"/>
    </source>
</evidence>
<evidence type="ECO:0000256" key="8">
    <source>
        <dbReference type="ARBA" id="ARBA00023136"/>
    </source>
</evidence>
<feature type="repeat" description="Solcar" evidence="9">
    <location>
        <begin position="201"/>
        <end position="287"/>
    </location>
</feature>
<name>A0AAN8PZ92_PATCE</name>
<keyword evidence="4 9" id="KW-0812">Transmembrane</keyword>
<keyword evidence="12" id="KW-1185">Reference proteome</keyword>
<dbReference type="PANTHER" id="PTHR45624:SF10">
    <property type="entry name" value="SLC (SOLUTE CARRIER) HOMOLOG"/>
    <property type="match status" value="1"/>
</dbReference>
<dbReference type="Proteomes" id="UP001347796">
    <property type="component" value="Unassembled WGS sequence"/>
</dbReference>
<comment type="caution">
    <text evidence="11">The sequence shown here is derived from an EMBL/GenBank/DDBJ whole genome shotgun (WGS) entry which is preliminary data.</text>
</comment>
<keyword evidence="6" id="KW-1133">Transmembrane helix</keyword>
<organism evidence="11 12">
    <name type="scientific">Patella caerulea</name>
    <name type="common">Rayed Mediterranean limpet</name>
    <dbReference type="NCBI Taxonomy" id="87958"/>
    <lineage>
        <taxon>Eukaryota</taxon>
        <taxon>Metazoa</taxon>
        <taxon>Spiralia</taxon>
        <taxon>Lophotrochozoa</taxon>
        <taxon>Mollusca</taxon>
        <taxon>Gastropoda</taxon>
        <taxon>Patellogastropoda</taxon>
        <taxon>Patelloidea</taxon>
        <taxon>Patellidae</taxon>
        <taxon>Patella</taxon>
    </lineage>
</organism>
<dbReference type="PANTHER" id="PTHR45624">
    <property type="entry name" value="MITOCHONDRIAL BASIC AMINO ACIDS TRANSPORTER-RELATED"/>
    <property type="match status" value="1"/>
</dbReference>
<evidence type="ECO:0000256" key="4">
    <source>
        <dbReference type="ARBA" id="ARBA00022692"/>
    </source>
</evidence>
<proteinExistence type="inferred from homology"/>
<evidence type="ECO:0000256" key="1">
    <source>
        <dbReference type="ARBA" id="ARBA00004225"/>
    </source>
</evidence>
<evidence type="ECO:0000256" key="7">
    <source>
        <dbReference type="ARBA" id="ARBA00023128"/>
    </source>
</evidence>
<dbReference type="Gene3D" id="1.50.40.10">
    <property type="entry name" value="Mitochondrial carrier domain"/>
    <property type="match status" value="1"/>
</dbReference>
<dbReference type="InterPro" id="IPR023395">
    <property type="entry name" value="MCP_dom_sf"/>
</dbReference>
<dbReference type="InterPro" id="IPR002067">
    <property type="entry name" value="MCP"/>
</dbReference>
<comment type="subcellular location">
    <subcellularLocation>
        <location evidence="1">Mitochondrion membrane</location>
        <topology evidence="1">Multi-pass membrane protein</topology>
    </subcellularLocation>
</comment>
<keyword evidence="3 10" id="KW-0813">Transport</keyword>
<reference evidence="11 12" key="1">
    <citation type="submission" date="2024-01" db="EMBL/GenBank/DDBJ databases">
        <title>The genome of the rayed Mediterranean limpet Patella caerulea (Linnaeus, 1758).</title>
        <authorList>
            <person name="Anh-Thu Weber A."/>
            <person name="Halstead-Nussloch G."/>
        </authorList>
    </citation>
    <scope>NUCLEOTIDE SEQUENCE [LARGE SCALE GENOMIC DNA]</scope>
    <source>
        <strain evidence="11">AATW-2023a</strain>
        <tissue evidence="11">Whole specimen</tissue>
    </source>
</reference>
<keyword evidence="5" id="KW-0677">Repeat</keyword>
<evidence type="ECO:0000256" key="9">
    <source>
        <dbReference type="PROSITE-ProRule" id="PRU00282"/>
    </source>
</evidence>
<dbReference type="InterPro" id="IPR050567">
    <property type="entry name" value="Mitochondrial_Carrier"/>
</dbReference>
<dbReference type="PROSITE" id="PS50920">
    <property type="entry name" value="SOLCAR"/>
    <property type="match status" value="3"/>
</dbReference>
<evidence type="ECO:0000256" key="3">
    <source>
        <dbReference type="ARBA" id="ARBA00022448"/>
    </source>
</evidence>
<dbReference type="SUPFAM" id="SSF103506">
    <property type="entry name" value="Mitochondrial carrier"/>
    <property type="match status" value="1"/>
</dbReference>